<dbReference type="EMBL" id="UFQS01000006">
    <property type="protein sequence ID" value="SSW97062.1"/>
    <property type="molecule type" value="Genomic_DNA"/>
</dbReference>
<reference evidence="1" key="1">
    <citation type="submission" date="2018-04" db="EMBL/GenBank/DDBJ databases">
        <authorList>
            <person name="Go L.Y."/>
            <person name="Mitchell J.A."/>
        </authorList>
    </citation>
    <scope>NUCLEOTIDE SEQUENCE</scope>
    <source>
        <tissue evidence="1">Whole organism</tissue>
    </source>
</reference>
<dbReference type="AlphaFoldDB" id="A0A336JZL5"/>
<protein>
    <submittedName>
        <fullName evidence="1">CSON013694 protein</fullName>
    </submittedName>
</protein>
<proteinExistence type="predicted"/>
<evidence type="ECO:0000313" key="2">
    <source>
        <dbReference type="EMBL" id="SSX17449.1"/>
    </source>
</evidence>
<accession>A0A336JZL5</accession>
<dbReference type="EMBL" id="UFQT01000006">
    <property type="protein sequence ID" value="SSX17449.1"/>
    <property type="molecule type" value="Genomic_DNA"/>
</dbReference>
<name>A0A336JZL5_CULSO</name>
<organism evidence="1">
    <name type="scientific">Culicoides sonorensis</name>
    <name type="common">Biting midge</name>
    <dbReference type="NCBI Taxonomy" id="179676"/>
    <lineage>
        <taxon>Eukaryota</taxon>
        <taxon>Metazoa</taxon>
        <taxon>Ecdysozoa</taxon>
        <taxon>Arthropoda</taxon>
        <taxon>Hexapoda</taxon>
        <taxon>Insecta</taxon>
        <taxon>Pterygota</taxon>
        <taxon>Neoptera</taxon>
        <taxon>Endopterygota</taxon>
        <taxon>Diptera</taxon>
        <taxon>Nematocera</taxon>
        <taxon>Chironomoidea</taxon>
        <taxon>Ceratopogonidae</taxon>
        <taxon>Ceratopogoninae</taxon>
        <taxon>Culicoides</taxon>
        <taxon>Monoculicoides</taxon>
    </lineage>
</organism>
<evidence type="ECO:0000313" key="1">
    <source>
        <dbReference type="EMBL" id="SSW97062.1"/>
    </source>
</evidence>
<sequence length="74" mass="8937">MFLISYILKQVLNKKLVIDQFYNNQRAFDYRALSLTFYRYYLFQSQCKQFYLNLPITLAMLRSKAFCDNILGCI</sequence>
<reference evidence="2" key="2">
    <citation type="submission" date="2018-07" db="EMBL/GenBank/DDBJ databases">
        <authorList>
            <person name="Quirk P.G."/>
            <person name="Krulwich T.A."/>
        </authorList>
    </citation>
    <scope>NUCLEOTIDE SEQUENCE</scope>
</reference>
<dbReference type="VEuPathDB" id="VectorBase:CSON013694"/>
<gene>
    <name evidence="1" type="primary">CSON013694</name>
</gene>